<evidence type="ECO:0000313" key="12">
    <source>
        <dbReference type="EMBL" id="KLI01532.1"/>
    </source>
</evidence>
<dbReference type="Proteomes" id="UP000035553">
    <property type="component" value="Unassembled WGS sequence"/>
</dbReference>
<dbReference type="InterPro" id="IPR023366">
    <property type="entry name" value="ATP_synth_asu-like_sf"/>
</dbReference>
<reference evidence="12 13" key="1">
    <citation type="journal article" date="2011" name="J. Bacteriol.">
        <title>Draft genome sequence of Sporolactobacillus inulinus strain CASD, an efficient D-lactic acid-producing bacterium with high-concentration lactate tolerance capability.</title>
        <authorList>
            <person name="Yu B."/>
            <person name="Su F."/>
            <person name="Wang L."/>
            <person name="Xu K."/>
            <person name="Zhao B."/>
            <person name="Xu P."/>
        </authorList>
    </citation>
    <scope>NUCLEOTIDE SEQUENCE [LARGE SCALE GENOMIC DNA]</scope>
    <source>
        <strain evidence="12 13">CASD</strain>
    </source>
</reference>
<keyword evidence="13" id="KW-1185">Reference proteome</keyword>
<feature type="repeat" description="Lumazine-binding" evidence="10">
    <location>
        <begin position="99"/>
        <end position="195"/>
    </location>
</feature>
<evidence type="ECO:0000256" key="2">
    <source>
        <dbReference type="ARBA" id="ARBA00002803"/>
    </source>
</evidence>
<dbReference type="PANTHER" id="PTHR21098:SF0">
    <property type="entry name" value="RIBOFLAVIN SYNTHASE"/>
    <property type="match status" value="1"/>
</dbReference>
<keyword evidence="6" id="KW-0686">Riboflavin biosynthesis</keyword>
<dbReference type="AlphaFoldDB" id="A0A0U1QL74"/>
<keyword evidence="8" id="KW-0677">Repeat</keyword>
<organism evidence="12 13">
    <name type="scientific">Sporolactobacillus inulinus CASD</name>
    <dbReference type="NCBI Taxonomy" id="1069536"/>
    <lineage>
        <taxon>Bacteria</taxon>
        <taxon>Bacillati</taxon>
        <taxon>Bacillota</taxon>
        <taxon>Bacilli</taxon>
        <taxon>Bacillales</taxon>
        <taxon>Sporolactobacillaceae</taxon>
        <taxon>Sporolactobacillus</taxon>
    </lineage>
</organism>
<dbReference type="EC" id="2.5.1.9" evidence="4 9"/>
<gene>
    <name evidence="12" type="ORF">SINU_12935</name>
</gene>
<dbReference type="InterPro" id="IPR026017">
    <property type="entry name" value="Lumazine-bd_dom"/>
</dbReference>
<protein>
    <recommendedName>
        <fullName evidence="5 9">Riboflavin synthase</fullName>
        <ecNumber evidence="4 9">2.5.1.9</ecNumber>
    </recommendedName>
</protein>
<comment type="catalytic activity">
    <reaction evidence="1">
        <text>2 6,7-dimethyl-8-(1-D-ribityl)lumazine + H(+) = 5-amino-6-(D-ribitylamino)uracil + riboflavin</text>
        <dbReference type="Rhea" id="RHEA:20772"/>
        <dbReference type="ChEBI" id="CHEBI:15378"/>
        <dbReference type="ChEBI" id="CHEBI:15934"/>
        <dbReference type="ChEBI" id="CHEBI:57986"/>
        <dbReference type="ChEBI" id="CHEBI:58201"/>
        <dbReference type="EC" id="2.5.1.9"/>
    </reaction>
</comment>
<dbReference type="NCBIfam" id="TIGR00187">
    <property type="entry name" value="ribE"/>
    <property type="match status" value="1"/>
</dbReference>
<dbReference type="Gene3D" id="2.40.30.20">
    <property type="match status" value="2"/>
</dbReference>
<dbReference type="GO" id="GO:0009231">
    <property type="term" value="P:riboflavin biosynthetic process"/>
    <property type="evidence" value="ECO:0007669"/>
    <property type="project" value="UniProtKB-KW"/>
</dbReference>
<dbReference type="EMBL" id="AFVQ02000191">
    <property type="protein sequence ID" value="KLI01532.1"/>
    <property type="molecule type" value="Genomic_DNA"/>
</dbReference>
<comment type="caution">
    <text evidence="12">The sequence shown here is derived from an EMBL/GenBank/DDBJ whole genome shotgun (WGS) entry which is preliminary data.</text>
</comment>
<dbReference type="GO" id="GO:0004746">
    <property type="term" value="F:riboflavin synthase activity"/>
    <property type="evidence" value="ECO:0007669"/>
    <property type="project" value="UniProtKB-UniRule"/>
</dbReference>
<dbReference type="OrthoDB" id="9788537at2"/>
<dbReference type="NCBIfam" id="NF006767">
    <property type="entry name" value="PRK09289.1"/>
    <property type="match status" value="1"/>
</dbReference>
<evidence type="ECO:0000256" key="10">
    <source>
        <dbReference type="PROSITE-ProRule" id="PRU00524"/>
    </source>
</evidence>
<evidence type="ECO:0000259" key="11">
    <source>
        <dbReference type="PROSITE" id="PS51177"/>
    </source>
</evidence>
<feature type="repeat" description="Lumazine-binding" evidence="10">
    <location>
        <begin position="1"/>
        <end position="98"/>
    </location>
</feature>
<evidence type="ECO:0000256" key="8">
    <source>
        <dbReference type="ARBA" id="ARBA00022737"/>
    </source>
</evidence>
<dbReference type="PIRSF" id="PIRSF000498">
    <property type="entry name" value="Riboflavin_syn_A"/>
    <property type="match status" value="1"/>
</dbReference>
<dbReference type="PROSITE" id="PS51177">
    <property type="entry name" value="LUMAZINE_BIND"/>
    <property type="match status" value="2"/>
</dbReference>
<evidence type="ECO:0000256" key="7">
    <source>
        <dbReference type="ARBA" id="ARBA00022679"/>
    </source>
</evidence>
<dbReference type="InterPro" id="IPR017938">
    <property type="entry name" value="Riboflavin_synthase-like_b-brl"/>
</dbReference>
<evidence type="ECO:0000256" key="5">
    <source>
        <dbReference type="ARBA" id="ARBA00013950"/>
    </source>
</evidence>
<dbReference type="RefSeq" id="WP_010023753.1">
    <property type="nucleotide sequence ID" value="NZ_AFVQ02000191.1"/>
</dbReference>
<dbReference type="STRING" id="1069536.SINU_12935"/>
<dbReference type="Pfam" id="PF00677">
    <property type="entry name" value="Lum_binding"/>
    <property type="match status" value="2"/>
</dbReference>
<feature type="domain" description="Lumazine-binding" evidence="11">
    <location>
        <begin position="1"/>
        <end position="98"/>
    </location>
</feature>
<name>A0A0U1QL74_9BACL</name>
<comment type="pathway">
    <text evidence="3">Cofactor biosynthesis; riboflavin biosynthesis; riboflavin from 2-hydroxy-3-oxobutyl phosphate and 5-amino-6-(D-ribitylamino)uracil: step 2/2.</text>
</comment>
<comment type="function">
    <text evidence="2">Catalyzes the dismutation of two molecules of 6,7-dimethyl-8-ribityllumazine, resulting in the formation of riboflavin and 5-amino-6-(D-ribitylamino)uracil.</text>
</comment>
<dbReference type="SUPFAM" id="SSF63380">
    <property type="entry name" value="Riboflavin synthase domain-like"/>
    <property type="match status" value="2"/>
</dbReference>
<evidence type="ECO:0000256" key="1">
    <source>
        <dbReference type="ARBA" id="ARBA00000968"/>
    </source>
</evidence>
<dbReference type="InterPro" id="IPR001783">
    <property type="entry name" value="Lumazine-bd"/>
</dbReference>
<evidence type="ECO:0000313" key="13">
    <source>
        <dbReference type="Proteomes" id="UP000035553"/>
    </source>
</evidence>
<dbReference type="PANTHER" id="PTHR21098">
    <property type="entry name" value="RIBOFLAVIN SYNTHASE ALPHA CHAIN"/>
    <property type="match status" value="1"/>
</dbReference>
<evidence type="ECO:0000256" key="9">
    <source>
        <dbReference type="NCBIfam" id="TIGR00187"/>
    </source>
</evidence>
<dbReference type="CDD" id="cd00402">
    <property type="entry name" value="Riboflavin_synthase_like"/>
    <property type="match status" value="1"/>
</dbReference>
<evidence type="ECO:0000256" key="6">
    <source>
        <dbReference type="ARBA" id="ARBA00022619"/>
    </source>
</evidence>
<evidence type="ECO:0000256" key="4">
    <source>
        <dbReference type="ARBA" id="ARBA00012827"/>
    </source>
</evidence>
<sequence>MFTGLIQTVGKIKRVNKQQHHITLTVSVEDTDRLKGFKVGDSMAINGVCLTATTVEKDCFSVDVMPVTFQKTTFSQMKEGTLVNLERAMSPNDRFEGHIVSGHVDQTTRLIQKMKYENSLKLTFYYPPELKGEIVPQGSIAVNGTSLTVDDVKPGTFAVALIPHSLENTNFDRLVKGDYVNLETDVVGKYVKSLLRTTIHLNEEGHHA</sequence>
<accession>A0A0U1QL74</accession>
<proteinExistence type="predicted"/>
<keyword evidence="7" id="KW-0808">Transferase</keyword>
<feature type="domain" description="Lumazine-binding" evidence="11">
    <location>
        <begin position="99"/>
        <end position="195"/>
    </location>
</feature>
<dbReference type="FunFam" id="2.40.30.20:FF:000003">
    <property type="entry name" value="Riboflavin synthase, alpha subunit"/>
    <property type="match status" value="1"/>
</dbReference>
<evidence type="ECO:0000256" key="3">
    <source>
        <dbReference type="ARBA" id="ARBA00004887"/>
    </source>
</evidence>